<name>A0AAV9AZ76_ACOGR</name>
<feature type="region of interest" description="Disordered" evidence="1">
    <location>
        <begin position="1"/>
        <end position="23"/>
    </location>
</feature>
<dbReference type="EMBL" id="JAUJYN010000006">
    <property type="protein sequence ID" value="KAK1269254.1"/>
    <property type="molecule type" value="Genomic_DNA"/>
</dbReference>
<keyword evidence="3" id="KW-1185">Reference proteome</keyword>
<protein>
    <submittedName>
        <fullName evidence="2">Uncharacterized protein</fullName>
    </submittedName>
</protein>
<sequence length="309" mass="34315">MILAEGDREVKAGAEGDREREVRARRRAVREGKRVVAGGGGPSAAEDINIVIAKQWMADQARNDNPRGVWVRGAMAKEVDVDGWQQRPTRCVLVSWSGPGDLSLSDLVVFLQQRWKGLDFSSARWLYRSRAIINLSSVPARELLVAAKVVEFSGGTVSFSLLEVSTRAIEDQGVTRTISLFGIPLAWRTEEVVRRIVEPFGCLGFMFEDAHGGNDFPPVEVSMWSNRDPCFLVNIEVNFGEWRSTVQVVETGESPLRSFAEVVRGVSLDAEDEVGKSRLDEPLRRPETRIPEEEGCSTVSSRPSDLQKT</sequence>
<dbReference type="AlphaFoldDB" id="A0AAV9AZ76"/>
<organism evidence="2 3">
    <name type="scientific">Acorus gramineus</name>
    <name type="common">Dwarf sweet flag</name>
    <dbReference type="NCBI Taxonomy" id="55184"/>
    <lineage>
        <taxon>Eukaryota</taxon>
        <taxon>Viridiplantae</taxon>
        <taxon>Streptophyta</taxon>
        <taxon>Embryophyta</taxon>
        <taxon>Tracheophyta</taxon>
        <taxon>Spermatophyta</taxon>
        <taxon>Magnoliopsida</taxon>
        <taxon>Liliopsida</taxon>
        <taxon>Acoraceae</taxon>
        <taxon>Acorus</taxon>
    </lineage>
</organism>
<dbReference type="Proteomes" id="UP001179952">
    <property type="component" value="Unassembled WGS sequence"/>
</dbReference>
<feature type="compositionally biased region" description="Polar residues" evidence="1">
    <location>
        <begin position="297"/>
        <end position="309"/>
    </location>
</feature>
<feature type="region of interest" description="Disordered" evidence="1">
    <location>
        <begin position="273"/>
        <end position="309"/>
    </location>
</feature>
<accession>A0AAV9AZ76</accession>
<reference evidence="2" key="1">
    <citation type="journal article" date="2023" name="Nat. Commun.">
        <title>Diploid and tetraploid genomes of Acorus and the evolution of monocots.</title>
        <authorList>
            <person name="Ma L."/>
            <person name="Liu K.W."/>
            <person name="Li Z."/>
            <person name="Hsiao Y.Y."/>
            <person name="Qi Y."/>
            <person name="Fu T."/>
            <person name="Tang G.D."/>
            <person name="Zhang D."/>
            <person name="Sun W.H."/>
            <person name="Liu D.K."/>
            <person name="Li Y."/>
            <person name="Chen G.Z."/>
            <person name="Liu X.D."/>
            <person name="Liao X.Y."/>
            <person name="Jiang Y.T."/>
            <person name="Yu X."/>
            <person name="Hao Y."/>
            <person name="Huang J."/>
            <person name="Zhao X.W."/>
            <person name="Ke S."/>
            <person name="Chen Y.Y."/>
            <person name="Wu W.L."/>
            <person name="Hsu J.L."/>
            <person name="Lin Y.F."/>
            <person name="Huang M.D."/>
            <person name="Li C.Y."/>
            <person name="Huang L."/>
            <person name="Wang Z.W."/>
            <person name="Zhao X."/>
            <person name="Zhong W.Y."/>
            <person name="Peng D.H."/>
            <person name="Ahmad S."/>
            <person name="Lan S."/>
            <person name="Zhang J.S."/>
            <person name="Tsai W.C."/>
            <person name="Van de Peer Y."/>
            <person name="Liu Z.J."/>
        </authorList>
    </citation>
    <scope>NUCLEOTIDE SEQUENCE</scope>
    <source>
        <strain evidence="2">SCP</strain>
    </source>
</reference>
<reference evidence="2" key="2">
    <citation type="submission" date="2023-06" db="EMBL/GenBank/DDBJ databases">
        <authorList>
            <person name="Ma L."/>
            <person name="Liu K.-W."/>
            <person name="Li Z."/>
            <person name="Hsiao Y.-Y."/>
            <person name="Qi Y."/>
            <person name="Fu T."/>
            <person name="Tang G."/>
            <person name="Zhang D."/>
            <person name="Sun W.-H."/>
            <person name="Liu D.-K."/>
            <person name="Li Y."/>
            <person name="Chen G.-Z."/>
            <person name="Liu X.-D."/>
            <person name="Liao X.-Y."/>
            <person name="Jiang Y.-T."/>
            <person name="Yu X."/>
            <person name="Hao Y."/>
            <person name="Huang J."/>
            <person name="Zhao X.-W."/>
            <person name="Ke S."/>
            <person name="Chen Y.-Y."/>
            <person name="Wu W.-L."/>
            <person name="Hsu J.-L."/>
            <person name="Lin Y.-F."/>
            <person name="Huang M.-D."/>
            <person name="Li C.-Y."/>
            <person name="Huang L."/>
            <person name="Wang Z.-W."/>
            <person name="Zhao X."/>
            <person name="Zhong W.-Y."/>
            <person name="Peng D.-H."/>
            <person name="Ahmad S."/>
            <person name="Lan S."/>
            <person name="Zhang J.-S."/>
            <person name="Tsai W.-C."/>
            <person name="Van De Peer Y."/>
            <person name="Liu Z.-J."/>
        </authorList>
    </citation>
    <scope>NUCLEOTIDE SEQUENCE</scope>
    <source>
        <strain evidence="2">SCP</strain>
        <tissue evidence="2">Leaves</tissue>
    </source>
</reference>
<proteinExistence type="predicted"/>
<gene>
    <name evidence="2" type="ORF">QJS04_geneDACA018472</name>
</gene>
<evidence type="ECO:0000313" key="3">
    <source>
        <dbReference type="Proteomes" id="UP001179952"/>
    </source>
</evidence>
<feature type="compositionally biased region" description="Basic and acidic residues" evidence="1">
    <location>
        <begin position="273"/>
        <end position="292"/>
    </location>
</feature>
<comment type="caution">
    <text evidence="2">The sequence shown here is derived from an EMBL/GenBank/DDBJ whole genome shotgun (WGS) entry which is preliminary data.</text>
</comment>
<feature type="compositionally biased region" description="Basic and acidic residues" evidence="1">
    <location>
        <begin position="1"/>
        <end position="22"/>
    </location>
</feature>
<evidence type="ECO:0000313" key="2">
    <source>
        <dbReference type="EMBL" id="KAK1269254.1"/>
    </source>
</evidence>
<evidence type="ECO:0000256" key="1">
    <source>
        <dbReference type="SAM" id="MobiDB-lite"/>
    </source>
</evidence>